<dbReference type="Proteomes" id="UP001054837">
    <property type="component" value="Unassembled WGS sequence"/>
</dbReference>
<reference evidence="1 2" key="1">
    <citation type="submission" date="2021-06" db="EMBL/GenBank/DDBJ databases">
        <title>Caerostris darwini draft genome.</title>
        <authorList>
            <person name="Kono N."/>
            <person name="Arakawa K."/>
        </authorList>
    </citation>
    <scope>NUCLEOTIDE SEQUENCE [LARGE SCALE GENOMIC DNA]</scope>
</reference>
<organism evidence="1 2">
    <name type="scientific">Caerostris darwini</name>
    <dbReference type="NCBI Taxonomy" id="1538125"/>
    <lineage>
        <taxon>Eukaryota</taxon>
        <taxon>Metazoa</taxon>
        <taxon>Ecdysozoa</taxon>
        <taxon>Arthropoda</taxon>
        <taxon>Chelicerata</taxon>
        <taxon>Arachnida</taxon>
        <taxon>Araneae</taxon>
        <taxon>Araneomorphae</taxon>
        <taxon>Entelegynae</taxon>
        <taxon>Araneoidea</taxon>
        <taxon>Araneidae</taxon>
        <taxon>Caerostris</taxon>
    </lineage>
</organism>
<accession>A0AAV4NDL5</accession>
<gene>
    <name evidence="1" type="ORF">CDAR_195591</name>
</gene>
<proteinExistence type="predicted"/>
<dbReference type="EMBL" id="BPLQ01001458">
    <property type="protein sequence ID" value="GIX81978.1"/>
    <property type="molecule type" value="Genomic_DNA"/>
</dbReference>
<protein>
    <submittedName>
        <fullName evidence="1">Uncharacterized protein</fullName>
    </submittedName>
</protein>
<dbReference type="AlphaFoldDB" id="A0AAV4NDL5"/>
<comment type="caution">
    <text evidence="1">The sequence shown here is derived from an EMBL/GenBank/DDBJ whole genome shotgun (WGS) entry which is preliminary data.</text>
</comment>
<keyword evidence="2" id="KW-1185">Reference proteome</keyword>
<name>A0AAV4NDL5_9ARAC</name>
<evidence type="ECO:0000313" key="1">
    <source>
        <dbReference type="EMBL" id="GIX81978.1"/>
    </source>
</evidence>
<sequence length="145" mass="16671">MKEPTLWKSMGLNQPTGVSTDTQHRVQPYYCNHQQLHHQQPEVLERQQKVEMPCHRGSYLYTWNRLKVSNASALQPAMTSCRNTSTVFDLASDGICPLCRSANMDDDHLRNCSEFIDVTLLPDDITARYWEARRRMAEQSQTGVG</sequence>
<evidence type="ECO:0000313" key="2">
    <source>
        <dbReference type="Proteomes" id="UP001054837"/>
    </source>
</evidence>